<dbReference type="PANTHER" id="PTHR37461:SF1">
    <property type="entry name" value="ANTI-SIGMA-K FACTOR RSKA"/>
    <property type="match status" value="1"/>
</dbReference>
<dbReference type="Pfam" id="PF10099">
    <property type="entry name" value="RskA_C"/>
    <property type="match status" value="1"/>
</dbReference>
<sequence>MTDADPPDRDDNLLAAEYVLRLLDADQERAFEARLAHEPDLMKEVNAWAERLSGMDTEFAPVNPRAAVKAELMQRLFGAPESAVPFWQKLGLWQGLSFASLALAGFFAWQVVQFGPIDTPARGPLYVSEIAAEDQSLRVLAVYDSTVGELQINRTAGAAAAGRALELWAIAEGNAPVSLGVLPDTQTAGLLLPEEFRADVASLTLAISDEPPGGSPTGQPTGAVLAVGTVTEL</sequence>
<dbReference type="OrthoDB" id="9816387at2"/>
<dbReference type="InterPro" id="IPR051474">
    <property type="entry name" value="Anti-sigma-K/W_factor"/>
</dbReference>
<dbReference type="PANTHER" id="PTHR37461">
    <property type="entry name" value="ANTI-SIGMA-K FACTOR RSKA"/>
    <property type="match status" value="1"/>
</dbReference>
<name>A0A1X7BKW8_9RHOB</name>
<dbReference type="InterPro" id="IPR018764">
    <property type="entry name" value="RskA_C"/>
</dbReference>
<dbReference type="Proteomes" id="UP000193224">
    <property type="component" value="Unassembled WGS sequence"/>
</dbReference>
<gene>
    <name evidence="2" type="ORF">ROA7745_00097</name>
</gene>
<reference evidence="2 3" key="1">
    <citation type="submission" date="2017-03" db="EMBL/GenBank/DDBJ databases">
        <authorList>
            <person name="Afonso C.L."/>
            <person name="Miller P.J."/>
            <person name="Scott M.A."/>
            <person name="Spackman E."/>
            <person name="Goraichik I."/>
            <person name="Dimitrov K.M."/>
            <person name="Suarez D.L."/>
            <person name="Swayne D.E."/>
        </authorList>
    </citation>
    <scope>NUCLEOTIDE SEQUENCE [LARGE SCALE GENOMIC DNA]</scope>
    <source>
        <strain evidence="2 3">CECT 7745</strain>
    </source>
</reference>
<accession>A0A1X7BKW8</accession>
<proteinExistence type="predicted"/>
<protein>
    <submittedName>
        <fullName evidence="2">Anti-sigma-K factor rskA</fullName>
    </submittedName>
</protein>
<dbReference type="RefSeq" id="WP_085798282.1">
    <property type="nucleotide sequence ID" value="NZ_FWXB01000001.1"/>
</dbReference>
<organism evidence="2 3">
    <name type="scientific">Roseovarius aestuarii</name>
    <dbReference type="NCBI Taxonomy" id="475083"/>
    <lineage>
        <taxon>Bacteria</taxon>
        <taxon>Pseudomonadati</taxon>
        <taxon>Pseudomonadota</taxon>
        <taxon>Alphaproteobacteria</taxon>
        <taxon>Rhodobacterales</taxon>
        <taxon>Roseobacteraceae</taxon>
        <taxon>Roseovarius</taxon>
    </lineage>
</organism>
<evidence type="ECO:0000259" key="1">
    <source>
        <dbReference type="Pfam" id="PF10099"/>
    </source>
</evidence>
<evidence type="ECO:0000313" key="2">
    <source>
        <dbReference type="EMBL" id="SMC10293.1"/>
    </source>
</evidence>
<dbReference type="AlphaFoldDB" id="A0A1X7BKW8"/>
<feature type="domain" description="Anti-sigma K factor RskA C-terminal" evidence="1">
    <location>
        <begin position="104"/>
        <end position="224"/>
    </location>
</feature>
<dbReference type="GO" id="GO:0016989">
    <property type="term" value="F:sigma factor antagonist activity"/>
    <property type="evidence" value="ECO:0007669"/>
    <property type="project" value="TreeGrafter"/>
</dbReference>
<evidence type="ECO:0000313" key="3">
    <source>
        <dbReference type="Proteomes" id="UP000193224"/>
    </source>
</evidence>
<dbReference type="GO" id="GO:0005886">
    <property type="term" value="C:plasma membrane"/>
    <property type="evidence" value="ECO:0007669"/>
    <property type="project" value="InterPro"/>
</dbReference>
<keyword evidence="3" id="KW-1185">Reference proteome</keyword>
<dbReference type="GO" id="GO:0006417">
    <property type="term" value="P:regulation of translation"/>
    <property type="evidence" value="ECO:0007669"/>
    <property type="project" value="TreeGrafter"/>
</dbReference>
<dbReference type="EMBL" id="FWXB01000001">
    <property type="protein sequence ID" value="SMC10293.1"/>
    <property type="molecule type" value="Genomic_DNA"/>
</dbReference>